<proteinExistence type="predicted"/>
<name>A0AAV9V9T0_9PEZI</name>
<reference evidence="2 3" key="1">
    <citation type="submission" date="2019-10" db="EMBL/GenBank/DDBJ databases">
        <authorList>
            <person name="Palmer J.M."/>
        </authorList>
    </citation>
    <scope>NUCLEOTIDE SEQUENCE [LARGE SCALE GENOMIC DNA]</scope>
    <source>
        <strain evidence="2 3">TWF730</strain>
    </source>
</reference>
<dbReference type="EMBL" id="JAVHNS010000004">
    <property type="protein sequence ID" value="KAK6357979.1"/>
    <property type="molecule type" value="Genomic_DNA"/>
</dbReference>
<evidence type="ECO:0000313" key="3">
    <source>
        <dbReference type="Proteomes" id="UP001373714"/>
    </source>
</evidence>
<feature type="compositionally biased region" description="Basic and acidic residues" evidence="1">
    <location>
        <begin position="62"/>
        <end position="75"/>
    </location>
</feature>
<feature type="compositionally biased region" description="Polar residues" evidence="1">
    <location>
        <begin position="20"/>
        <end position="30"/>
    </location>
</feature>
<comment type="caution">
    <text evidence="2">The sequence shown here is derived from an EMBL/GenBank/DDBJ whole genome shotgun (WGS) entry which is preliminary data.</text>
</comment>
<feature type="region of interest" description="Disordered" evidence="1">
    <location>
        <begin position="13"/>
        <end position="127"/>
    </location>
</feature>
<keyword evidence="3" id="KW-1185">Reference proteome</keyword>
<dbReference type="AlphaFoldDB" id="A0AAV9V9T0"/>
<evidence type="ECO:0000313" key="2">
    <source>
        <dbReference type="EMBL" id="KAK6357979.1"/>
    </source>
</evidence>
<protein>
    <submittedName>
        <fullName evidence="2">Uncharacterized protein</fullName>
    </submittedName>
</protein>
<accession>A0AAV9V9T0</accession>
<gene>
    <name evidence="2" type="ORF">TWF730_007333</name>
</gene>
<dbReference type="Proteomes" id="UP001373714">
    <property type="component" value="Unassembled WGS sequence"/>
</dbReference>
<evidence type="ECO:0000256" key="1">
    <source>
        <dbReference type="SAM" id="MobiDB-lite"/>
    </source>
</evidence>
<organism evidence="2 3">
    <name type="scientific">Orbilia blumenaviensis</name>
    <dbReference type="NCBI Taxonomy" id="1796055"/>
    <lineage>
        <taxon>Eukaryota</taxon>
        <taxon>Fungi</taxon>
        <taxon>Dikarya</taxon>
        <taxon>Ascomycota</taxon>
        <taxon>Pezizomycotina</taxon>
        <taxon>Orbiliomycetes</taxon>
        <taxon>Orbiliales</taxon>
        <taxon>Orbiliaceae</taxon>
        <taxon>Orbilia</taxon>
    </lineage>
</organism>
<feature type="compositionally biased region" description="Low complexity" evidence="1">
    <location>
        <begin position="80"/>
        <end position="102"/>
    </location>
</feature>
<sequence length="167" mass="18570">MFFKKSLREFLAQRAKEADQQQQERSGSEQLSEDSRHPPYKQVREVGSIAGKQSIREFLAQRTKEAAQRKQKDPIASDEGQSGSGTAAAQAAGSSPSRPSRVGAEERSPAYLRKNIVREAKGPQKQMRSKVQREYCISCNDIVTEKSSATDAGDGVHYYCKRCSILD</sequence>